<dbReference type="AlphaFoldDB" id="A0AAV4DFH8"/>
<proteinExistence type="predicted"/>
<comment type="caution">
    <text evidence="1">The sequence shown here is derived from an EMBL/GenBank/DDBJ whole genome shotgun (WGS) entry which is preliminary data.</text>
</comment>
<keyword evidence="2" id="KW-1185">Reference proteome</keyword>
<evidence type="ECO:0000313" key="1">
    <source>
        <dbReference type="EMBL" id="GFO42964.1"/>
    </source>
</evidence>
<accession>A0AAV4DFH8</accession>
<reference evidence="1 2" key="1">
    <citation type="journal article" date="2021" name="Elife">
        <title>Chloroplast acquisition without the gene transfer in kleptoplastic sea slugs, Plakobranchus ocellatus.</title>
        <authorList>
            <person name="Maeda T."/>
            <person name="Takahashi S."/>
            <person name="Yoshida T."/>
            <person name="Shimamura S."/>
            <person name="Takaki Y."/>
            <person name="Nagai Y."/>
            <person name="Toyoda A."/>
            <person name="Suzuki Y."/>
            <person name="Arimoto A."/>
            <person name="Ishii H."/>
            <person name="Satoh N."/>
            <person name="Nishiyama T."/>
            <person name="Hasebe M."/>
            <person name="Maruyama T."/>
            <person name="Minagawa J."/>
            <person name="Obokata J."/>
            <person name="Shigenobu S."/>
        </authorList>
    </citation>
    <scope>NUCLEOTIDE SEQUENCE [LARGE SCALE GENOMIC DNA]</scope>
</reference>
<dbReference type="EMBL" id="BLXT01007841">
    <property type="protein sequence ID" value="GFO42964.1"/>
    <property type="molecule type" value="Genomic_DNA"/>
</dbReference>
<sequence>MRTAFAVTVDSLVRSGLGGVQAARMVYLLRNLGAQINLPDQVTRWPVTLGKTCHPLHSLDILLTFPPEVSISSSMMFQFLFVPGRCSVIRCRVRNLPQPTLQAVRPFLFCGILLQHVLDLQCQILSISMIRHSLRKTIVRPVTPSIHMITTVYGGVGGTVASESALISAGILLTPFQPCHGS</sequence>
<organism evidence="1 2">
    <name type="scientific">Plakobranchus ocellatus</name>
    <dbReference type="NCBI Taxonomy" id="259542"/>
    <lineage>
        <taxon>Eukaryota</taxon>
        <taxon>Metazoa</taxon>
        <taxon>Spiralia</taxon>
        <taxon>Lophotrochozoa</taxon>
        <taxon>Mollusca</taxon>
        <taxon>Gastropoda</taxon>
        <taxon>Heterobranchia</taxon>
        <taxon>Euthyneura</taxon>
        <taxon>Panpulmonata</taxon>
        <taxon>Sacoglossa</taxon>
        <taxon>Placobranchoidea</taxon>
        <taxon>Plakobranchidae</taxon>
        <taxon>Plakobranchus</taxon>
    </lineage>
</organism>
<protein>
    <recommendedName>
        <fullName evidence="3">Amidase domain-containing protein</fullName>
    </recommendedName>
</protein>
<evidence type="ECO:0000313" key="2">
    <source>
        <dbReference type="Proteomes" id="UP000735302"/>
    </source>
</evidence>
<gene>
    <name evidence="1" type="ORF">PoB_006946900</name>
</gene>
<evidence type="ECO:0008006" key="3">
    <source>
        <dbReference type="Google" id="ProtNLM"/>
    </source>
</evidence>
<dbReference type="Proteomes" id="UP000735302">
    <property type="component" value="Unassembled WGS sequence"/>
</dbReference>
<name>A0AAV4DFH8_9GAST</name>